<evidence type="ECO:0000313" key="1">
    <source>
        <dbReference type="EMBL" id="PJJ75859.1"/>
    </source>
</evidence>
<dbReference type="EMBL" id="PGFG01000001">
    <property type="protein sequence ID" value="PJJ75859.1"/>
    <property type="molecule type" value="Genomic_DNA"/>
</dbReference>
<reference evidence="1 2" key="1">
    <citation type="submission" date="2017-11" db="EMBL/GenBank/DDBJ databases">
        <title>Genomic Encyclopedia of Archaeal and Bacterial Type Strains, Phase II (KMG-II): From Individual Species to Whole Genera.</title>
        <authorList>
            <person name="Goeker M."/>
        </authorList>
    </citation>
    <scope>NUCLEOTIDE SEQUENCE [LARGE SCALE GENOMIC DNA]</scope>
    <source>
        <strain evidence="1 2">DSM 27268</strain>
    </source>
</reference>
<evidence type="ECO:0000313" key="2">
    <source>
        <dbReference type="Proteomes" id="UP000230000"/>
    </source>
</evidence>
<protein>
    <submittedName>
        <fullName evidence="1">Uncharacterized protein</fullName>
    </submittedName>
</protein>
<dbReference type="AlphaFoldDB" id="A0A2M9CVE1"/>
<gene>
    <name evidence="1" type="ORF">BXY57_1452</name>
</gene>
<keyword evidence="2" id="KW-1185">Reference proteome</keyword>
<name>A0A2M9CVE1_9BACT</name>
<organism evidence="1 2">
    <name type="scientific">Thermoflavifilum aggregans</name>
    <dbReference type="NCBI Taxonomy" id="454188"/>
    <lineage>
        <taxon>Bacteria</taxon>
        <taxon>Pseudomonadati</taxon>
        <taxon>Bacteroidota</taxon>
        <taxon>Chitinophagia</taxon>
        <taxon>Chitinophagales</taxon>
        <taxon>Chitinophagaceae</taxon>
        <taxon>Thermoflavifilum</taxon>
    </lineage>
</organism>
<accession>A0A2M9CVE1</accession>
<comment type="caution">
    <text evidence="1">The sequence shown here is derived from an EMBL/GenBank/DDBJ whole genome shotgun (WGS) entry which is preliminary data.</text>
</comment>
<dbReference type="Proteomes" id="UP000230000">
    <property type="component" value="Unassembled WGS sequence"/>
</dbReference>
<sequence length="89" mass="10446">MAHSEIMLASVIFASRYILISMLCNQKLTKKNAKPIKTIYKTYFPPACVNDFIGRKIFFILRFLNRILMQHNLKPHSAKHIQINFLFFG</sequence>
<proteinExistence type="predicted"/>